<name>A0A6J6K3T9_9ZZZZ</name>
<dbReference type="AlphaFoldDB" id="A0A6J6K3T9"/>
<accession>A0A6J6K3T9</accession>
<feature type="region of interest" description="Disordered" evidence="1">
    <location>
        <begin position="409"/>
        <end position="435"/>
    </location>
</feature>
<proteinExistence type="predicted"/>
<dbReference type="EMBL" id="CAEZWG010000010">
    <property type="protein sequence ID" value="CAB4644471.1"/>
    <property type="molecule type" value="Genomic_DNA"/>
</dbReference>
<evidence type="ECO:0000313" key="2">
    <source>
        <dbReference type="EMBL" id="CAB4644471.1"/>
    </source>
</evidence>
<protein>
    <submittedName>
        <fullName evidence="2">Unannotated protein</fullName>
    </submittedName>
</protein>
<sequence>MPVNCDYALVMRKIVWLVTFSIISAIFPQAHAESSLGSQIAEKAWSELQKNSPKSYSKVAPNVSFVVAPNSDPKKVKIAENQMIFMLHYYEKYIPAKTPITIWIWDAQKDRAWYDAALKAGLTKGSYQSISLDSRHDSGATGATQDGSQGMELLEIDLVSDQYPYVLYHEITHVSQFPLVSAKNMPCWIREGMATYNGFAVEGRISQPVYINNMARIIQRGLLYAAGDTDYKSAKAQFWVDYFKDNELRPISKCKEPQDYATGAMGIQYLVGMYGFDKLYEFLAGLDAAWKPECKTDSADIVPCSSWKGVFTKTFGVTPETAYAGFGSFIVEQIAWGQKQTIQTVDVLRKKYPQNYAVPTFTIPASQIRAGSMCTKEKQVATANKVKVTCTKISNFLFWSVSPVTESVNGQTPATGKPASKTPAPVQTQAPKQNPDEVFGPGGLCDIEGQYLPTEKGDVLLCSPNAGKLRWAATSDPLPTNGIYPGMKCDSLNLIIPSATGKNVECTLFKGKKVWINKS</sequence>
<organism evidence="2">
    <name type="scientific">freshwater metagenome</name>
    <dbReference type="NCBI Taxonomy" id="449393"/>
    <lineage>
        <taxon>unclassified sequences</taxon>
        <taxon>metagenomes</taxon>
        <taxon>ecological metagenomes</taxon>
    </lineage>
</organism>
<evidence type="ECO:0000256" key="1">
    <source>
        <dbReference type="SAM" id="MobiDB-lite"/>
    </source>
</evidence>
<gene>
    <name evidence="2" type="ORF">UFOPK2234_00113</name>
</gene>
<reference evidence="2" key="1">
    <citation type="submission" date="2020-05" db="EMBL/GenBank/DDBJ databases">
        <authorList>
            <person name="Chiriac C."/>
            <person name="Salcher M."/>
            <person name="Ghai R."/>
            <person name="Kavagutti S V."/>
        </authorList>
    </citation>
    <scope>NUCLEOTIDE SEQUENCE</scope>
</reference>